<feature type="chain" id="PRO_5022073540" description="Carbohydrate binding family 9 domain-containing protein" evidence="2">
    <location>
        <begin position="21"/>
        <end position="889"/>
    </location>
</feature>
<protein>
    <recommendedName>
        <fullName evidence="7">Carbohydrate binding family 9 domain-containing protein</fullName>
    </recommendedName>
</protein>
<dbReference type="SUPFAM" id="SSF49344">
    <property type="entry name" value="CBD9-like"/>
    <property type="match status" value="1"/>
</dbReference>
<feature type="signal peptide" evidence="2">
    <location>
        <begin position="1"/>
        <end position="20"/>
    </location>
</feature>
<name>A0A538T742_UNCEI</name>
<gene>
    <name evidence="5" type="ORF">E6K76_05130</name>
</gene>
<evidence type="ECO:0000259" key="4">
    <source>
        <dbReference type="Pfam" id="PF19313"/>
    </source>
</evidence>
<proteinExistence type="predicted"/>
<keyword evidence="2" id="KW-0732">Signal</keyword>
<feature type="domain" description="Carbohydrate-binding" evidence="3">
    <location>
        <begin position="48"/>
        <end position="231"/>
    </location>
</feature>
<evidence type="ECO:0000256" key="1">
    <source>
        <dbReference type="SAM" id="MobiDB-lite"/>
    </source>
</evidence>
<dbReference type="GO" id="GO:0004553">
    <property type="term" value="F:hydrolase activity, hydrolyzing O-glycosyl compounds"/>
    <property type="evidence" value="ECO:0007669"/>
    <property type="project" value="InterPro"/>
</dbReference>
<reference evidence="5 6" key="1">
    <citation type="journal article" date="2019" name="Nat. Microbiol.">
        <title>Mediterranean grassland soil C-N compound turnover is dependent on rainfall and depth, and is mediated by genomically divergent microorganisms.</title>
        <authorList>
            <person name="Diamond S."/>
            <person name="Andeer P.F."/>
            <person name="Li Z."/>
            <person name="Crits-Christoph A."/>
            <person name="Burstein D."/>
            <person name="Anantharaman K."/>
            <person name="Lane K.R."/>
            <person name="Thomas B.C."/>
            <person name="Pan C."/>
            <person name="Northen T.R."/>
            <person name="Banfield J.F."/>
        </authorList>
    </citation>
    <scope>NUCLEOTIDE SEQUENCE [LARGE SCALE GENOMIC DNA]</scope>
    <source>
        <strain evidence="5">WS_6</strain>
    </source>
</reference>
<dbReference type="Proteomes" id="UP000316852">
    <property type="component" value="Unassembled WGS sequence"/>
</dbReference>
<accession>A0A538T742</accession>
<evidence type="ECO:0000256" key="2">
    <source>
        <dbReference type="SAM" id="SignalP"/>
    </source>
</evidence>
<evidence type="ECO:0000313" key="6">
    <source>
        <dbReference type="Proteomes" id="UP000316852"/>
    </source>
</evidence>
<dbReference type="GO" id="GO:0016052">
    <property type="term" value="P:carbohydrate catabolic process"/>
    <property type="evidence" value="ECO:0007669"/>
    <property type="project" value="InterPro"/>
</dbReference>
<sequence length="889" mass="99556">MPRMRVIFLILLFSALPAFAQTSDSTRAYRHENAPVIRAAAASERIRVDGKLDDPAWSKATPADQFTQRDPNEGQPVSERTEVRILIGEDALFVGARLYDREPSKIRRRLVRRDEDLASDYFALMLDSYHDHLTTYRFRVNPAGSYDDSYIDSRGSADFSWDPVWNVHTAVDSLGWTAEMEIPLSQLRYNPAADAVWGIQMRRWIDRKQELAEFAFTPKKQQSDASRYGHLTGLGELSTPRHVEILPYSLAKADYHAVAQGDPFQDGTEKAGSLGADVKYGLTSNLTLDGTVNPDFGQVEVDPAVVNLTAVETFFPERRPFFIEGADLFRFGQSRSQNSFNTTIPFHARRIGRAPQRTLSGGGYHFVDSPSVTTIDAALKLTGKTGSGWSVGVLDAVTSRERARYLDDAGLMHRDPVEPLTNYFVGRLRRESGGGNTSVGVLGTAVARDGSDSTLASMLRSRAYAGGIDFNRYWANRNWSLDGYLLGSYIRGTAAAIDRAQRSSVRYFQRPDADHLRYDPTRTSLTGAASQLSLNKIGGEHWIGTVTYQDWSPGFEINDVGYSNAADARGFSWLALYKQNKPGRIFHNWDAFAFTNHSFNHAWDLTYQGYEADAEGTFRNYWYGDTRVSWYPGGYDDRLTRGGPMSRVPPGGRARFTVDSDSRKSYLAGFQGNWTWDDAGGRSAQYNPSLTLHPSTSALLRFEPTIRFSRDMAQYVTTTPDPTAAATHGARYVFATLDQTSISLDTRLNWTFSPKLSLQLYLQPFVVSGLYKDLKELATPRKYDFSVYGRNAGTIQRDSTGAYQIDPDGPGPASGFTVPDPNFNFRSLLGNAVLRWEYRPGSAVFLVWQQSRNEEQPFGDFDFSRDFRALFESGPENIIALKATYWLGI</sequence>
<dbReference type="InterPro" id="IPR010502">
    <property type="entry name" value="Carb-bd_dom_fam9"/>
</dbReference>
<dbReference type="InterPro" id="IPR045670">
    <property type="entry name" value="DUF5916"/>
</dbReference>
<evidence type="ECO:0000259" key="3">
    <source>
        <dbReference type="Pfam" id="PF06452"/>
    </source>
</evidence>
<evidence type="ECO:0008006" key="7">
    <source>
        <dbReference type="Google" id="ProtNLM"/>
    </source>
</evidence>
<feature type="domain" description="DUF5916" evidence="4">
    <location>
        <begin position="245"/>
        <end position="887"/>
    </location>
</feature>
<comment type="caution">
    <text evidence="5">The sequence shown here is derived from an EMBL/GenBank/DDBJ whole genome shotgun (WGS) entry which is preliminary data.</text>
</comment>
<dbReference type="EMBL" id="VBOW01000022">
    <property type="protein sequence ID" value="TMQ59451.1"/>
    <property type="molecule type" value="Genomic_DNA"/>
</dbReference>
<dbReference type="Pfam" id="PF06452">
    <property type="entry name" value="CBM9_1"/>
    <property type="match status" value="1"/>
</dbReference>
<dbReference type="Pfam" id="PF19313">
    <property type="entry name" value="DUF5916"/>
    <property type="match status" value="1"/>
</dbReference>
<dbReference type="CDD" id="cd09618">
    <property type="entry name" value="CBM9_like_2"/>
    <property type="match status" value="1"/>
</dbReference>
<organism evidence="5 6">
    <name type="scientific">Eiseniibacteriota bacterium</name>
    <dbReference type="NCBI Taxonomy" id="2212470"/>
    <lineage>
        <taxon>Bacteria</taxon>
        <taxon>Candidatus Eiseniibacteriota</taxon>
    </lineage>
</organism>
<feature type="region of interest" description="Disordered" evidence="1">
    <location>
        <begin position="53"/>
        <end position="78"/>
    </location>
</feature>
<dbReference type="AlphaFoldDB" id="A0A538T742"/>
<dbReference type="Gene3D" id="2.60.40.1190">
    <property type="match status" value="1"/>
</dbReference>
<evidence type="ECO:0000313" key="5">
    <source>
        <dbReference type="EMBL" id="TMQ59451.1"/>
    </source>
</evidence>
<dbReference type="GO" id="GO:0030246">
    <property type="term" value="F:carbohydrate binding"/>
    <property type="evidence" value="ECO:0007669"/>
    <property type="project" value="InterPro"/>
</dbReference>